<accession>A0AAC9W1R2</accession>
<gene>
    <name evidence="8" type="ORF">B2M23_00595</name>
</gene>
<dbReference type="InterPro" id="IPR045584">
    <property type="entry name" value="Pilin-like"/>
</dbReference>
<dbReference type="GO" id="GO:0015628">
    <property type="term" value="P:protein secretion by the type II secretion system"/>
    <property type="evidence" value="ECO:0007669"/>
    <property type="project" value="InterPro"/>
</dbReference>
<dbReference type="AlphaFoldDB" id="A0AAC9W1R2"/>
<keyword evidence="2" id="KW-0488">Methylation</keyword>
<keyword evidence="3 7" id="KW-0812">Transmembrane</keyword>
<keyword evidence="5 7" id="KW-0472">Membrane</keyword>
<evidence type="ECO:0000256" key="3">
    <source>
        <dbReference type="ARBA" id="ARBA00022692"/>
    </source>
</evidence>
<protein>
    <submittedName>
        <fullName evidence="8">Prepilin-type cleavage/methylation domain-containing protein</fullName>
    </submittedName>
</protein>
<dbReference type="KEGG" id="elim:B2M23_00595"/>
<keyword evidence="4 7" id="KW-1133">Transmembrane helix</keyword>
<feature type="region of interest" description="Disordered" evidence="6">
    <location>
        <begin position="105"/>
        <end position="128"/>
    </location>
</feature>
<evidence type="ECO:0000313" key="9">
    <source>
        <dbReference type="Proteomes" id="UP000192391"/>
    </source>
</evidence>
<dbReference type="Pfam" id="PF07963">
    <property type="entry name" value="N_methyl"/>
    <property type="match status" value="1"/>
</dbReference>
<evidence type="ECO:0000256" key="4">
    <source>
        <dbReference type="ARBA" id="ARBA00022989"/>
    </source>
</evidence>
<dbReference type="PANTHER" id="PTHR30093:SF44">
    <property type="entry name" value="TYPE II SECRETION SYSTEM CORE PROTEIN G"/>
    <property type="match status" value="1"/>
</dbReference>
<dbReference type="RefSeq" id="WP_013378988.1">
    <property type="nucleotide sequence ID" value="NZ_CP019962.1"/>
</dbReference>
<evidence type="ECO:0000256" key="6">
    <source>
        <dbReference type="SAM" id="MobiDB-lite"/>
    </source>
</evidence>
<evidence type="ECO:0000256" key="7">
    <source>
        <dbReference type="SAM" id="Phobius"/>
    </source>
</evidence>
<dbReference type="InterPro" id="IPR000983">
    <property type="entry name" value="Bac_GSPG_pilin"/>
</dbReference>
<dbReference type="GO" id="GO:0015627">
    <property type="term" value="C:type II protein secretion system complex"/>
    <property type="evidence" value="ECO:0007669"/>
    <property type="project" value="InterPro"/>
</dbReference>
<evidence type="ECO:0000256" key="5">
    <source>
        <dbReference type="ARBA" id="ARBA00023136"/>
    </source>
</evidence>
<organism evidence="8 9">
    <name type="scientific">Eubacterium limosum</name>
    <dbReference type="NCBI Taxonomy" id="1736"/>
    <lineage>
        <taxon>Bacteria</taxon>
        <taxon>Bacillati</taxon>
        <taxon>Bacillota</taxon>
        <taxon>Clostridia</taxon>
        <taxon>Eubacteriales</taxon>
        <taxon>Eubacteriaceae</taxon>
        <taxon>Eubacterium</taxon>
    </lineage>
</organism>
<dbReference type="EMBL" id="CP019962">
    <property type="protein sequence ID" value="ARD64138.1"/>
    <property type="molecule type" value="Genomic_DNA"/>
</dbReference>
<evidence type="ECO:0000256" key="1">
    <source>
        <dbReference type="ARBA" id="ARBA00004167"/>
    </source>
</evidence>
<dbReference type="PRINTS" id="PR00813">
    <property type="entry name" value="BCTERIALGSPG"/>
</dbReference>
<dbReference type="Proteomes" id="UP000192391">
    <property type="component" value="Chromosome"/>
</dbReference>
<evidence type="ECO:0000256" key="2">
    <source>
        <dbReference type="ARBA" id="ARBA00022481"/>
    </source>
</evidence>
<feature type="compositionally biased region" description="Polar residues" evidence="6">
    <location>
        <begin position="119"/>
        <end position="128"/>
    </location>
</feature>
<sequence>MKKLKKQIVEKYGFTLIELIIVLAILGMLAALAIPQFSKVLDNSGIKTDQANLSIVQTALEVYKADNNGSLPTLTEGEGDTFDKLVSALKTAGYLKTDKIEEQSGGSFTYENGEVGFTPKSTEPSPGS</sequence>
<comment type="subcellular location">
    <subcellularLocation>
        <location evidence="1">Membrane</location>
        <topology evidence="1">Single-pass membrane protein</topology>
    </subcellularLocation>
</comment>
<dbReference type="InterPro" id="IPR012902">
    <property type="entry name" value="N_methyl_site"/>
</dbReference>
<name>A0AAC9W1R2_EUBLI</name>
<reference evidence="9" key="1">
    <citation type="journal article" date="2017" name="Sci. Rep.">
        <title>Determination of the Genome and Primary Transcriptome of Syngas Fermenting Eubacterium limosum ATCC 8486.</title>
        <authorList>
            <person name="Song Y."/>
            <person name="Shin J."/>
            <person name="Jeong Y."/>
            <person name="Jin S."/>
            <person name="Lee J.K."/>
            <person name="Kim D.R."/>
            <person name="Kim S.C."/>
            <person name="Cho S."/>
            <person name="Cho B.K."/>
        </authorList>
    </citation>
    <scope>NUCLEOTIDE SEQUENCE [LARGE SCALE GENOMIC DNA]</scope>
    <source>
        <strain evidence="9">ATCC 8486</strain>
    </source>
</reference>
<dbReference type="SUPFAM" id="SSF54523">
    <property type="entry name" value="Pili subunits"/>
    <property type="match status" value="1"/>
</dbReference>
<dbReference type="Gene3D" id="3.30.700.10">
    <property type="entry name" value="Glycoprotein, Type 4 Pilin"/>
    <property type="match status" value="1"/>
</dbReference>
<evidence type="ECO:0000313" key="8">
    <source>
        <dbReference type="EMBL" id="ARD64138.1"/>
    </source>
</evidence>
<proteinExistence type="predicted"/>
<feature type="transmembrane region" description="Helical" evidence="7">
    <location>
        <begin position="12"/>
        <end position="34"/>
    </location>
</feature>
<dbReference type="GO" id="GO:0016020">
    <property type="term" value="C:membrane"/>
    <property type="evidence" value="ECO:0007669"/>
    <property type="project" value="UniProtKB-SubCell"/>
</dbReference>
<dbReference type="GeneID" id="79382373"/>
<dbReference type="NCBIfam" id="TIGR02532">
    <property type="entry name" value="IV_pilin_GFxxxE"/>
    <property type="match status" value="1"/>
</dbReference>
<dbReference type="PANTHER" id="PTHR30093">
    <property type="entry name" value="GENERAL SECRETION PATHWAY PROTEIN G"/>
    <property type="match status" value="1"/>
</dbReference>